<dbReference type="EMBL" id="MFDO01000004">
    <property type="protein sequence ID" value="OGE65851.1"/>
    <property type="molecule type" value="Genomic_DNA"/>
</dbReference>
<dbReference type="AlphaFoldDB" id="A0A1F5MKE8"/>
<evidence type="ECO:0000256" key="1">
    <source>
        <dbReference type="SAM" id="Phobius"/>
    </source>
</evidence>
<accession>A0A1F5MKE8</accession>
<evidence type="ECO:0000313" key="2">
    <source>
        <dbReference type="EMBL" id="OGE65851.1"/>
    </source>
</evidence>
<organism evidence="2 3">
    <name type="scientific">Candidatus Daviesbacteria bacterium RIFCSPLOWO2_01_FULL_40_24</name>
    <dbReference type="NCBI Taxonomy" id="1797787"/>
    <lineage>
        <taxon>Bacteria</taxon>
        <taxon>Candidatus Daviesiibacteriota</taxon>
    </lineage>
</organism>
<feature type="transmembrane region" description="Helical" evidence="1">
    <location>
        <begin position="269"/>
        <end position="287"/>
    </location>
</feature>
<proteinExistence type="predicted"/>
<protein>
    <submittedName>
        <fullName evidence="2">Uncharacterized protein</fullName>
    </submittedName>
</protein>
<reference evidence="2 3" key="1">
    <citation type="journal article" date="2016" name="Nat. Commun.">
        <title>Thousands of microbial genomes shed light on interconnected biogeochemical processes in an aquifer system.</title>
        <authorList>
            <person name="Anantharaman K."/>
            <person name="Brown C.T."/>
            <person name="Hug L.A."/>
            <person name="Sharon I."/>
            <person name="Castelle C.J."/>
            <person name="Probst A.J."/>
            <person name="Thomas B.C."/>
            <person name="Singh A."/>
            <person name="Wilkins M.J."/>
            <person name="Karaoz U."/>
            <person name="Brodie E.L."/>
            <person name="Williams K.H."/>
            <person name="Hubbard S.S."/>
            <person name="Banfield J.F."/>
        </authorList>
    </citation>
    <scope>NUCLEOTIDE SEQUENCE [LARGE SCALE GENOMIC DNA]</scope>
</reference>
<comment type="caution">
    <text evidence="2">The sequence shown here is derived from an EMBL/GenBank/DDBJ whole genome shotgun (WGS) entry which is preliminary data.</text>
</comment>
<gene>
    <name evidence="2" type="ORF">A3B49_03270</name>
</gene>
<keyword evidence="1" id="KW-0812">Transmembrane</keyword>
<sequence length="292" mass="29696">MKQIILSLIISLFLFIPNVYASILPEGTISSISPSSCADFPCSVSISWNVTNNPDGEGVELSNNGSVLSSGASGSQNFTISSASNIVLNVGSTQVDSKSLGLVVPTATPTPAPKTCNQDCGGLVSCVSGLSCISGKCRLPSYPNESSCQAPSYPEYRSCNQSCGGGNQQCLSGLSCINNVCRHPQNPNDTSCSAPAGASSATAVTPTKSPISGSVLGSKSSITAIISDTSEATSAGEILGTQIDDQPTSISEANPPQQPGLMDKIKSNPLPAVILLGGLAALGFSLYKLKKG</sequence>
<keyword evidence="1" id="KW-0472">Membrane</keyword>
<dbReference type="Proteomes" id="UP000178017">
    <property type="component" value="Unassembled WGS sequence"/>
</dbReference>
<keyword evidence="1" id="KW-1133">Transmembrane helix</keyword>
<name>A0A1F5MKE8_9BACT</name>
<evidence type="ECO:0000313" key="3">
    <source>
        <dbReference type="Proteomes" id="UP000178017"/>
    </source>
</evidence>